<dbReference type="Proteomes" id="UP000003107">
    <property type="component" value="Unassembled WGS sequence"/>
</dbReference>
<dbReference type="EMBL" id="ACVQ01000022">
    <property type="protein sequence ID" value="EET79376.1"/>
    <property type="molecule type" value="Genomic_DNA"/>
</dbReference>
<evidence type="ECO:0000313" key="1">
    <source>
        <dbReference type="EMBL" id="EET79376.1"/>
    </source>
</evidence>
<sequence>MRVWASRFEVKFVNLIEFDFKFERKTIRRSIFAFRRGRFKFYDGSYLVGSDRVKFKSNAV</sequence>
<name>C6RH20_9BACT</name>
<evidence type="ECO:0000313" key="2">
    <source>
        <dbReference type="Proteomes" id="UP000003107"/>
    </source>
</evidence>
<proteinExistence type="predicted"/>
<organism evidence="1 2">
    <name type="scientific">Campylobacter showae RM3277</name>
    <dbReference type="NCBI Taxonomy" id="553219"/>
    <lineage>
        <taxon>Bacteria</taxon>
        <taxon>Pseudomonadati</taxon>
        <taxon>Campylobacterota</taxon>
        <taxon>Epsilonproteobacteria</taxon>
        <taxon>Campylobacterales</taxon>
        <taxon>Campylobacteraceae</taxon>
        <taxon>Campylobacter</taxon>
    </lineage>
</organism>
<protein>
    <submittedName>
        <fullName evidence="1">Uncharacterized protein</fullName>
    </submittedName>
</protein>
<dbReference type="STRING" id="553219.CAMSH0001_1654"/>
<reference evidence="1 2" key="1">
    <citation type="submission" date="2009-07" db="EMBL/GenBank/DDBJ databases">
        <authorList>
            <person name="Madupu R."/>
            <person name="Sebastian Y."/>
            <person name="Durkin A.S."/>
            <person name="Torralba M."/>
            <person name="Methe B."/>
            <person name="Sutton G.G."/>
            <person name="Strausberg R.L."/>
            <person name="Nelson K.E."/>
        </authorList>
    </citation>
    <scope>NUCLEOTIDE SEQUENCE [LARGE SCALE GENOMIC DNA]</scope>
    <source>
        <strain evidence="1 2">RM3277</strain>
    </source>
</reference>
<comment type="caution">
    <text evidence="1">The sequence shown here is derived from an EMBL/GenBank/DDBJ whole genome shotgun (WGS) entry which is preliminary data.</text>
</comment>
<keyword evidence="2" id="KW-1185">Reference proteome</keyword>
<dbReference type="eggNOG" id="ENOG5032IF2">
    <property type="taxonomic scope" value="Bacteria"/>
</dbReference>
<accession>C6RH20</accession>
<gene>
    <name evidence="1" type="ORF">CAMSH0001_1654</name>
</gene>
<dbReference type="AlphaFoldDB" id="C6RH20"/>